<dbReference type="PANTHER" id="PTHR30024:SF47">
    <property type="entry name" value="TAURINE-BINDING PERIPLASMIC PROTEIN"/>
    <property type="match status" value="1"/>
</dbReference>
<keyword evidence="6" id="KW-1185">Reference proteome</keyword>
<keyword evidence="3" id="KW-0732">Signal</keyword>
<evidence type="ECO:0000256" key="1">
    <source>
        <dbReference type="ARBA" id="ARBA00004418"/>
    </source>
</evidence>
<feature type="domain" description="SsuA/THI5-like" evidence="4">
    <location>
        <begin position="72"/>
        <end position="276"/>
    </location>
</feature>
<reference evidence="6" key="1">
    <citation type="journal article" date="2019" name="Int. J. Syst. Evol. Microbiol.">
        <title>The Global Catalogue of Microorganisms (GCM) 10K type strain sequencing project: providing services to taxonomists for standard genome sequencing and annotation.</title>
        <authorList>
            <consortium name="The Broad Institute Genomics Platform"/>
            <consortium name="The Broad Institute Genome Sequencing Center for Infectious Disease"/>
            <person name="Wu L."/>
            <person name="Ma J."/>
        </authorList>
    </citation>
    <scope>NUCLEOTIDE SEQUENCE [LARGE SCALE GENOMIC DNA]</scope>
    <source>
        <strain evidence="6">JCM 30846</strain>
    </source>
</reference>
<dbReference type="EMBL" id="BAABEP010000028">
    <property type="protein sequence ID" value="GAA3738271.1"/>
    <property type="molecule type" value="Genomic_DNA"/>
</dbReference>
<comment type="subcellular location">
    <subcellularLocation>
        <location evidence="1">Periplasm</location>
    </subcellularLocation>
</comment>
<evidence type="ECO:0000256" key="2">
    <source>
        <dbReference type="ARBA" id="ARBA00010742"/>
    </source>
</evidence>
<dbReference type="InterPro" id="IPR015168">
    <property type="entry name" value="SsuA/THI5"/>
</dbReference>
<dbReference type="Gene3D" id="3.40.190.10">
    <property type="entry name" value="Periplasmic binding protein-like II"/>
    <property type="match status" value="2"/>
</dbReference>
<evidence type="ECO:0000313" key="5">
    <source>
        <dbReference type="EMBL" id="GAA3738271.1"/>
    </source>
</evidence>
<sequence>MRPSSRRPSGTAAAGRRRLRGPAAIGAATLALSLTAACGGSGNSGASDAGASDGVATVRLGIYPGNLISAQIAQQQGYFKKHRLNVKFQTLSAGPAIVAATENGSVDVGYGDTLAVAAAAANGFGKVQIIQPGNIQTTEPSSDEDLLAGPESGVKSVADLKGKTIGVIPYPEINVAARLLLKNHGVDPDSAKFITITDGTQASLLKTGGADAVEGRNIGEDKKLVGESGARDLGSPLDAIPPHTITTSYFGNTEWLKKNPGAAARLVAALREAARYYNSASDSQLGVLGAKYGGVDYPVLAKKYPDILEQAHWGSWPAEPAGRADIAATQKWIATAVSFGQLKKTVQVKPLLYRTATESRLP</sequence>
<accession>A0ABP7FFA9</accession>
<dbReference type="Pfam" id="PF09084">
    <property type="entry name" value="NMT1"/>
    <property type="match status" value="1"/>
</dbReference>
<evidence type="ECO:0000259" key="4">
    <source>
        <dbReference type="Pfam" id="PF09084"/>
    </source>
</evidence>
<protein>
    <recommendedName>
        <fullName evidence="4">SsuA/THI5-like domain-containing protein</fullName>
    </recommendedName>
</protein>
<name>A0ABP7FFA9_9ACTN</name>
<gene>
    <name evidence="5" type="ORF">GCM10023082_39370</name>
</gene>
<comment type="similarity">
    <text evidence="2">Belongs to the bacterial solute-binding protein SsuA/TauA family.</text>
</comment>
<dbReference type="SUPFAM" id="SSF53850">
    <property type="entry name" value="Periplasmic binding protein-like II"/>
    <property type="match status" value="1"/>
</dbReference>
<dbReference type="Proteomes" id="UP001499884">
    <property type="component" value="Unassembled WGS sequence"/>
</dbReference>
<dbReference type="PANTHER" id="PTHR30024">
    <property type="entry name" value="ALIPHATIC SULFONATES-BINDING PROTEIN-RELATED"/>
    <property type="match status" value="1"/>
</dbReference>
<comment type="caution">
    <text evidence="5">The sequence shown here is derived from an EMBL/GenBank/DDBJ whole genome shotgun (WGS) entry which is preliminary data.</text>
</comment>
<proteinExistence type="inferred from homology"/>
<evidence type="ECO:0000256" key="3">
    <source>
        <dbReference type="ARBA" id="ARBA00022729"/>
    </source>
</evidence>
<dbReference type="RefSeq" id="WP_345648995.1">
    <property type="nucleotide sequence ID" value="NZ_BAABEP010000028.1"/>
</dbReference>
<evidence type="ECO:0000313" key="6">
    <source>
        <dbReference type="Proteomes" id="UP001499884"/>
    </source>
</evidence>
<organism evidence="5 6">
    <name type="scientific">Streptomyces tremellae</name>
    <dbReference type="NCBI Taxonomy" id="1124239"/>
    <lineage>
        <taxon>Bacteria</taxon>
        <taxon>Bacillati</taxon>
        <taxon>Actinomycetota</taxon>
        <taxon>Actinomycetes</taxon>
        <taxon>Kitasatosporales</taxon>
        <taxon>Streptomycetaceae</taxon>
        <taxon>Streptomyces</taxon>
    </lineage>
</organism>